<reference evidence="2 3" key="1">
    <citation type="submission" date="2022-12" db="EMBL/GenBank/DDBJ databases">
        <title>Chitinophagaceae gen. sp. nov., a new member of the family Chitinophagaceae, isolated from soil in a chemical factory.</title>
        <authorList>
            <person name="Ke Z."/>
        </authorList>
    </citation>
    <scope>NUCLEOTIDE SEQUENCE [LARGE SCALE GENOMIC DNA]</scope>
    <source>
        <strain evidence="2 3">LY-5</strain>
    </source>
</reference>
<protein>
    <recommendedName>
        <fullName evidence="4">Carboxypeptidase-like regulatory domain-containing protein</fullName>
    </recommendedName>
</protein>
<keyword evidence="1" id="KW-0732">Signal</keyword>
<dbReference type="SUPFAM" id="SSF49464">
    <property type="entry name" value="Carboxypeptidase regulatory domain-like"/>
    <property type="match status" value="1"/>
</dbReference>
<feature type="chain" id="PRO_5046704249" description="Carboxypeptidase-like regulatory domain-containing protein" evidence="1">
    <location>
        <begin position="20"/>
        <end position="258"/>
    </location>
</feature>
<keyword evidence="3" id="KW-1185">Reference proteome</keyword>
<sequence length="258" mass="30277">MRYFLVIIIYLFTGPGAFAQQKTWQLHGTVYDVTKRYPMEYVTVMTTSGRGTMSDSLGKYSITVMEGDSVYFSFQNKQTGKYPVAKMEDPTQFNMSLHIQLYTYLPDVEVRAQNYRRDSIANRRMYDKYFAYSKPNPLKSINIGPTGVGMDPNEIINMFRFRRNRQLASLQRRLIQEEQDKFIDHRFTKALVKKLTNMKDNEELDAFMKKYRPPADFLEMANDLELGYYIQQCYRKQMGLLPSGVLLYQMGADSLYIK</sequence>
<evidence type="ECO:0000256" key="1">
    <source>
        <dbReference type="SAM" id="SignalP"/>
    </source>
</evidence>
<dbReference type="InterPro" id="IPR008969">
    <property type="entry name" value="CarboxyPept-like_regulatory"/>
</dbReference>
<name>A0ABT4UFV8_9BACT</name>
<accession>A0ABT4UFV8</accession>
<comment type="caution">
    <text evidence="2">The sequence shown here is derived from an EMBL/GenBank/DDBJ whole genome shotgun (WGS) entry which is preliminary data.</text>
</comment>
<evidence type="ECO:0008006" key="4">
    <source>
        <dbReference type="Google" id="ProtNLM"/>
    </source>
</evidence>
<organism evidence="2 3">
    <name type="scientific">Polluticaenibacter yanchengensis</name>
    <dbReference type="NCBI Taxonomy" id="3014562"/>
    <lineage>
        <taxon>Bacteria</taxon>
        <taxon>Pseudomonadati</taxon>
        <taxon>Bacteroidota</taxon>
        <taxon>Chitinophagia</taxon>
        <taxon>Chitinophagales</taxon>
        <taxon>Chitinophagaceae</taxon>
        <taxon>Polluticaenibacter</taxon>
    </lineage>
</organism>
<dbReference type="RefSeq" id="WP_407030063.1">
    <property type="nucleotide sequence ID" value="NZ_JAQGEF010000002.1"/>
</dbReference>
<proteinExistence type="predicted"/>
<evidence type="ECO:0000313" key="2">
    <source>
        <dbReference type="EMBL" id="MDA3613735.1"/>
    </source>
</evidence>
<dbReference type="Proteomes" id="UP001210231">
    <property type="component" value="Unassembled WGS sequence"/>
</dbReference>
<evidence type="ECO:0000313" key="3">
    <source>
        <dbReference type="Proteomes" id="UP001210231"/>
    </source>
</evidence>
<dbReference type="EMBL" id="JAQGEF010000002">
    <property type="protein sequence ID" value="MDA3613735.1"/>
    <property type="molecule type" value="Genomic_DNA"/>
</dbReference>
<gene>
    <name evidence="2" type="ORF">O3P16_02860</name>
</gene>
<feature type="signal peptide" evidence="1">
    <location>
        <begin position="1"/>
        <end position="19"/>
    </location>
</feature>